<protein>
    <submittedName>
        <fullName evidence="3">Uncharacterized protein</fullName>
    </submittedName>
</protein>
<dbReference type="EMBL" id="VYQA01000001">
    <property type="protein sequence ID" value="KAA9033749.1"/>
    <property type="molecule type" value="Genomic_DNA"/>
</dbReference>
<accession>A0A5J5IB09</accession>
<proteinExistence type="predicted"/>
<reference evidence="4 5" key="1">
    <citation type="submission" date="2019-09" db="EMBL/GenBank/DDBJ databases">
        <authorList>
            <person name="Feng G."/>
        </authorList>
    </citation>
    <scope>NUCLEOTIDE SEQUENCE [LARGE SCALE GENOMIC DNA]</scope>
    <source>
        <strain evidence="3 4">KACC 19283</strain>
        <strain evidence="2 5">KACC 19284</strain>
    </source>
</reference>
<dbReference type="Proteomes" id="UP000326364">
    <property type="component" value="Unassembled WGS sequence"/>
</dbReference>
<dbReference type="Proteomes" id="UP000325933">
    <property type="component" value="Unassembled WGS sequence"/>
</dbReference>
<evidence type="ECO:0000313" key="2">
    <source>
        <dbReference type="EMBL" id="KAA9021387.1"/>
    </source>
</evidence>
<sequence length="97" mass="10384">MTKMAIFLATASAFWSVPASAQLDSMSWGDASASLGQTQVMSEVINEQARSGGRTSAVSSKQRAQATCAQRDSLKAKHGANDPRIQQLYKLCAKQGY</sequence>
<feature type="chain" id="PRO_5023910331" evidence="1">
    <location>
        <begin position="22"/>
        <end position="97"/>
    </location>
</feature>
<comment type="caution">
    <text evidence="3">The sequence shown here is derived from an EMBL/GenBank/DDBJ whole genome shotgun (WGS) entry which is preliminary data.</text>
</comment>
<evidence type="ECO:0000313" key="4">
    <source>
        <dbReference type="Proteomes" id="UP000325933"/>
    </source>
</evidence>
<evidence type="ECO:0000256" key="1">
    <source>
        <dbReference type="SAM" id="SignalP"/>
    </source>
</evidence>
<dbReference type="EMBL" id="VYQB01000001">
    <property type="protein sequence ID" value="KAA9021387.1"/>
    <property type="molecule type" value="Genomic_DNA"/>
</dbReference>
<name>A0A5J5IB09_9SPHN</name>
<feature type="signal peptide" evidence="1">
    <location>
        <begin position="1"/>
        <end position="21"/>
    </location>
</feature>
<evidence type="ECO:0000313" key="5">
    <source>
        <dbReference type="Proteomes" id="UP000326364"/>
    </source>
</evidence>
<dbReference type="RefSeq" id="WP_120253213.1">
    <property type="nucleotide sequence ID" value="NZ_VYPZ01000001.1"/>
</dbReference>
<dbReference type="AlphaFoldDB" id="A0A5J5IB09"/>
<evidence type="ECO:0000313" key="3">
    <source>
        <dbReference type="EMBL" id="KAA9033749.1"/>
    </source>
</evidence>
<keyword evidence="5" id="KW-1185">Reference proteome</keyword>
<organism evidence="3 4">
    <name type="scientific">Sphingobium limneticum</name>
    <dbReference type="NCBI Taxonomy" id="1007511"/>
    <lineage>
        <taxon>Bacteria</taxon>
        <taxon>Pseudomonadati</taxon>
        <taxon>Pseudomonadota</taxon>
        <taxon>Alphaproteobacteria</taxon>
        <taxon>Sphingomonadales</taxon>
        <taxon>Sphingomonadaceae</taxon>
        <taxon>Sphingobium</taxon>
    </lineage>
</organism>
<keyword evidence="1" id="KW-0732">Signal</keyword>
<gene>
    <name evidence="3" type="ORF">F4U95_01450</name>
    <name evidence="2" type="ORF">F4U96_01450</name>
</gene>